<reference evidence="1 2" key="1">
    <citation type="submission" date="2016-10" db="EMBL/GenBank/DDBJ databases">
        <authorList>
            <person name="de Groot N.N."/>
        </authorList>
    </citation>
    <scope>NUCLEOTIDE SEQUENCE [LARGE SCALE GENOMIC DNA]</scope>
    <source>
        <strain evidence="1 2">DSM 44908</strain>
    </source>
</reference>
<dbReference type="GO" id="GO:0016740">
    <property type="term" value="F:transferase activity"/>
    <property type="evidence" value="ECO:0007669"/>
    <property type="project" value="UniProtKB-KW"/>
</dbReference>
<dbReference type="Pfam" id="PF00132">
    <property type="entry name" value="Hexapep"/>
    <property type="match status" value="1"/>
</dbReference>
<gene>
    <name evidence="1" type="ORF">SAMN05444374_11767</name>
</gene>
<dbReference type="GeneID" id="85487425"/>
<evidence type="ECO:0000313" key="1">
    <source>
        <dbReference type="EMBL" id="SFA61359.1"/>
    </source>
</evidence>
<dbReference type="AlphaFoldDB" id="A0A1I0UB96"/>
<dbReference type="PANTHER" id="PTHR13061:SF29">
    <property type="entry name" value="GAMMA CARBONIC ANHYDRASE-LIKE 1, MITOCHONDRIAL-RELATED"/>
    <property type="match status" value="1"/>
</dbReference>
<dbReference type="InterPro" id="IPR011004">
    <property type="entry name" value="Trimer_LpxA-like_sf"/>
</dbReference>
<dbReference type="RefSeq" id="WP_068364161.1">
    <property type="nucleotide sequence ID" value="NZ_FOJN01000017.1"/>
</dbReference>
<dbReference type="Proteomes" id="UP000182054">
    <property type="component" value="Unassembled WGS sequence"/>
</dbReference>
<dbReference type="Gene3D" id="2.160.10.10">
    <property type="entry name" value="Hexapeptide repeat proteins"/>
    <property type="match status" value="1"/>
</dbReference>
<dbReference type="EMBL" id="FOJN01000017">
    <property type="protein sequence ID" value="SFA61359.1"/>
    <property type="molecule type" value="Genomic_DNA"/>
</dbReference>
<organism evidence="1 2">
    <name type="scientific">Rhodococcoides kroppenstedtii</name>
    <dbReference type="NCBI Taxonomy" id="293050"/>
    <lineage>
        <taxon>Bacteria</taxon>
        <taxon>Bacillati</taxon>
        <taxon>Actinomycetota</taxon>
        <taxon>Actinomycetes</taxon>
        <taxon>Mycobacteriales</taxon>
        <taxon>Nocardiaceae</taxon>
        <taxon>Rhodococcoides</taxon>
    </lineage>
</organism>
<dbReference type="InterPro" id="IPR047324">
    <property type="entry name" value="LbH_gamma_CA-like"/>
</dbReference>
<sequence length="169" mass="17511">MEQTYSFAGHSPSVAEDAWLAPGAAVIGRATLAARTAVWFNAVVRADAETISIDEESNIQDGCALHADPGAPLTVGKRVSVGHNAVLHGCTVEDDVLIGMGATVMNHARIGTGSIVAAGALVTEGTQIPPNSLVAGVPGKVRRETTEQEREAIGFNASGYVALMEQYRG</sequence>
<keyword evidence="1" id="KW-0808">Transferase</keyword>
<protein>
    <submittedName>
        <fullName evidence="1">Carbonic anhydrase or acetyltransferase, isoleucine patch superfamily</fullName>
    </submittedName>
</protein>
<dbReference type="PANTHER" id="PTHR13061">
    <property type="entry name" value="DYNACTIN SUBUNIT P25"/>
    <property type="match status" value="1"/>
</dbReference>
<accession>A0A1I0UB96</accession>
<dbReference type="CDD" id="cd04645">
    <property type="entry name" value="LbH_gamma_CA_like"/>
    <property type="match status" value="1"/>
</dbReference>
<dbReference type="InterPro" id="IPR001451">
    <property type="entry name" value="Hexapep"/>
</dbReference>
<dbReference type="InterPro" id="IPR050484">
    <property type="entry name" value="Transf_Hexapept/Carb_Anhydrase"/>
</dbReference>
<evidence type="ECO:0000313" key="2">
    <source>
        <dbReference type="Proteomes" id="UP000182054"/>
    </source>
</evidence>
<proteinExistence type="predicted"/>
<name>A0A1I0UB96_9NOCA</name>
<dbReference type="SUPFAM" id="SSF51161">
    <property type="entry name" value="Trimeric LpxA-like enzymes"/>
    <property type="match status" value="1"/>
</dbReference>
<dbReference type="OrthoDB" id="9803036at2"/>